<dbReference type="AlphaFoldDB" id="A0A6S6P266"/>
<dbReference type="EMBL" id="AP023287">
    <property type="protein sequence ID" value="BCI52535.1"/>
    <property type="molecule type" value="Genomic_DNA"/>
</dbReference>
<evidence type="ECO:0000313" key="1">
    <source>
        <dbReference type="EMBL" id="BCI52535.1"/>
    </source>
</evidence>
<reference evidence="1 2" key="1">
    <citation type="submission" date="2020-07" db="EMBL/GenBank/DDBJ databases">
        <title>Complete genome sequence of Mycolicibacterium litorale like strain isolated from cardiac implantable electronic device infection.</title>
        <authorList>
            <person name="Fukano H."/>
            <person name="Miyama H."/>
            <person name="Hoshino Y."/>
        </authorList>
    </citation>
    <scope>NUCLEOTIDE SEQUENCE [LARGE SCALE GENOMIC DNA]</scope>
    <source>
        <strain evidence="1 2">NIIDNTM18</strain>
    </source>
</reference>
<dbReference type="InterPro" id="IPR025341">
    <property type="entry name" value="DUF4247"/>
</dbReference>
<accession>A0A6S6P266</accession>
<evidence type="ECO:0008006" key="3">
    <source>
        <dbReference type="Google" id="ProtNLM"/>
    </source>
</evidence>
<name>A0A6S6P266_9MYCO</name>
<dbReference type="Proteomes" id="UP000515734">
    <property type="component" value="Chromosome"/>
</dbReference>
<proteinExistence type="predicted"/>
<protein>
    <recommendedName>
        <fullName evidence="3">DUF4247 domain-containing protein</fullName>
    </recommendedName>
</protein>
<evidence type="ECO:0000313" key="2">
    <source>
        <dbReference type="Proteomes" id="UP000515734"/>
    </source>
</evidence>
<dbReference type="Pfam" id="PF14042">
    <property type="entry name" value="DUF4247"/>
    <property type="match status" value="1"/>
</dbReference>
<organism evidence="1 2">
    <name type="scientific">Mycolicibacterium litorale</name>
    <dbReference type="NCBI Taxonomy" id="758802"/>
    <lineage>
        <taxon>Bacteria</taxon>
        <taxon>Bacillati</taxon>
        <taxon>Actinomycetota</taxon>
        <taxon>Actinomycetes</taxon>
        <taxon>Mycobacteriales</taxon>
        <taxon>Mycobacteriaceae</taxon>
        <taxon>Mycolicibacterium</taxon>
    </lineage>
</organism>
<sequence length="146" mass="14825">MAPVTRTGLFTLSGVLAAGGVLCLLLGISLMGGNIRDHVATNYTRYAGDTNGTDYTCSGSPSAVADSLAAEVPPEARMTDRGSTYLRYDDEIVIVGPDGARPCTIRVEDLGARYNSGGFIFLGPGFYPGSPSGGSGGSPGGPDGSK</sequence>
<gene>
    <name evidence="1" type="ORF">NIIDNTM18_18130</name>
</gene>